<dbReference type="PANTHER" id="PTHR37397">
    <property type="entry name" value="SI:CH211-183D21.1"/>
    <property type="match status" value="1"/>
</dbReference>
<feature type="transmembrane region" description="Helical" evidence="2">
    <location>
        <begin position="718"/>
        <end position="738"/>
    </location>
</feature>
<evidence type="ECO:0000313" key="4">
    <source>
        <dbReference type="EMBL" id="KAL3873064.1"/>
    </source>
</evidence>
<keyword evidence="2" id="KW-0812">Transmembrane</keyword>
<feature type="compositionally biased region" description="Low complexity" evidence="1">
    <location>
        <begin position="682"/>
        <end position="703"/>
    </location>
</feature>
<keyword evidence="3" id="KW-0732">Signal</keyword>
<name>A0ABD3WGK4_SINWO</name>
<dbReference type="EMBL" id="JBJQND010000006">
    <property type="protein sequence ID" value="KAL3873064.1"/>
    <property type="molecule type" value="Genomic_DNA"/>
</dbReference>
<feature type="compositionally biased region" description="Low complexity" evidence="1">
    <location>
        <begin position="225"/>
        <end position="280"/>
    </location>
</feature>
<reference evidence="4 5" key="1">
    <citation type="submission" date="2024-11" db="EMBL/GenBank/DDBJ databases">
        <title>Chromosome-level genome assembly of the freshwater bivalve Anodonta woodiana.</title>
        <authorList>
            <person name="Chen X."/>
        </authorList>
    </citation>
    <scope>NUCLEOTIDE SEQUENCE [LARGE SCALE GENOMIC DNA]</scope>
    <source>
        <strain evidence="4">MN2024</strain>
        <tissue evidence="4">Gills</tissue>
    </source>
</reference>
<evidence type="ECO:0000313" key="5">
    <source>
        <dbReference type="Proteomes" id="UP001634394"/>
    </source>
</evidence>
<evidence type="ECO:0000256" key="2">
    <source>
        <dbReference type="SAM" id="Phobius"/>
    </source>
</evidence>
<gene>
    <name evidence="4" type="ORF">ACJMK2_036223</name>
</gene>
<feature type="signal peptide" evidence="3">
    <location>
        <begin position="1"/>
        <end position="21"/>
    </location>
</feature>
<feature type="region of interest" description="Disordered" evidence="1">
    <location>
        <begin position="55"/>
        <end position="325"/>
    </location>
</feature>
<accession>A0ABD3WGK4</accession>
<keyword evidence="2" id="KW-1133">Transmembrane helix</keyword>
<feature type="compositionally biased region" description="Polar residues" evidence="1">
    <location>
        <begin position="281"/>
        <end position="299"/>
    </location>
</feature>
<dbReference type="PANTHER" id="PTHR37397:SF1">
    <property type="entry name" value="LTD DOMAIN-CONTAINING PROTEIN"/>
    <property type="match status" value="1"/>
</dbReference>
<evidence type="ECO:0000256" key="1">
    <source>
        <dbReference type="SAM" id="MobiDB-lite"/>
    </source>
</evidence>
<feature type="compositionally biased region" description="Low complexity" evidence="1">
    <location>
        <begin position="55"/>
        <end position="192"/>
    </location>
</feature>
<evidence type="ECO:0000256" key="3">
    <source>
        <dbReference type="SAM" id="SignalP"/>
    </source>
</evidence>
<feature type="chain" id="PRO_5044857914" evidence="3">
    <location>
        <begin position="22"/>
        <end position="786"/>
    </location>
</feature>
<dbReference type="AlphaFoldDB" id="A0ABD3WGK4"/>
<protein>
    <submittedName>
        <fullName evidence="4">Uncharacterized protein</fullName>
    </submittedName>
</protein>
<proteinExistence type="predicted"/>
<organism evidence="4 5">
    <name type="scientific">Sinanodonta woodiana</name>
    <name type="common">Chinese pond mussel</name>
    <name type="synonym">Anodonta woodiana</name>
    <dbReference type="NCBI Taxonomy" id="1069815"/>
    <lineage>
        <taxon>Eukaryota</taxon>
        <taxon>Metazoa</taxon>
        <taxon>Spiralia</taxon>
        <taxon>Lophotrochozoa</taxon>
        <taxon>Mollusca</taxon>
        <taxon>Bivalvia</taxon>
        <taxon>Autobranchia</taxon>
        <taxon>Heteroconchia</taxon>
        <taxon>Palaeoheterodonta</taxon>
        <taxon>Unionida</taxon>
        <taxon>Unionoidea</taxon>
        <taxon>Unionidae</taxon>
        <taxon>Unioninae</taxon>
        <taxon>Sinanodonta</taxon>
    </lineage>
</organism>
<feature type="compositionally biased region" description="Low complexity" evidence="1">
    <location>
        <begin position="300"/>
        <end position="325"/>
    </location>
</feature>
<dbReference type="Proteomes" id="UP001634394">
    <property type="component" value="Unassembled WGS sequence"/>
</dbReference>
<feature type="compositionally biased region" description="Low complexity" evidence="1">
    <location>
        <begin position="331"/>
        <end position="343"/>
    </location>
</feature>
<sequence length="786" mass="83653">MQVNMCCGVLILFIVVSWVQSQSTVPFSVSTSNAVNISTESNNNSKDHSSIHTITTATSNSTTSHTKPTDTTTTHTSAPKSNTTTSTSTTNPTTIIANSTSTTKSTTTVATHASAPKPNTTTSTSTTNPTTIIANSTSTTKSTTTVATDTSSPKPNTTTSTSTTNPTTIIANSTSTTKSTTTVATHTSSPKTNVTTSKNTINPTTIIENSTTGSAKSTTTVAADTSSPKTNVTTSKSTTNPTPIIANSTSTTKSTTTVATDTSSPKTNVTTSKNTTNPTTIIENSTTGSAKSTTTVAADTSSPKTNVTTSKSTTNPTTIIANSTTSTTKSTTTVATHTSNSGTMDVTTGTTHKIGLSTTVTATNGHSKVTIKPETSSRTQSPGTTKTTTLATSTVRVTDLGKIYISEVMVGRDVPIMVEFFVTAGTNVSHYTLAVFDDSQNMVQSYHLNQQQDGFLIVTLNNTMLGSETNSVGIALYDTNLWIKKTLNNTYGLVDALVIGTSFQNTSARLIQILTPGCLPIVLQLNPISDSKSITRCSEERACNSSMFMYTSSSFGKNNSAICKKRFNNVDTVTLKFNCSCQVCDDTSINEIIHFLIQEIDKICHCEVTAINIRDSYLACCGGTALHATIFAADIEQKNKMMTAYETLLQSITTVTLGHKNYTISKECGSYCCHQTILPTDSSKYSTESNKSSTESSTSSTDISKTELKTEANVKLRVAVTVTCITVFIVIIIIVVLYRRRKKRGVHQFSMIRLTEEDEDLIMDGVEDDKNVGGQEATFYKIRLGS</sequence>
<feature type="compositionally biased region" description="Polar residues" evidence="1">
    <location>
        <begin position="193"/>
        <end position="224"/>
    </location>
</feature>
<feature type="region of interest" description="Disordered" evidence="1">
    <location>
        <begin position="331"/>
        <end position="350"/>
    </location>
</feature>
<feature type="region of interest" description="Disordered" evidence="1">
    <location>
        <begin position="682"/>
        <end position="704"/>
    </location>
</feature>
<keyword evidence="2" id="KW-0472">Membrane</keyword>
<keyword evidence="5" id="KW-1185">Reference proteome</keyword>
<comment type="caution">
    <text evidence="4">The sequence shown here is derived from an EMBL/GenBank/DDBJ whole genome shotgun (WGS) entry which is preliminary data.</text>
</comment>